<evidence type="ECO:0000259" key="6">
    <source>
        <dbReference type="Pfam" id="PF00155"/>
    </source>
</evidence>
<organism evidence="7 8">
    <name type="scientific">Methylorubrum extorquens</name>
    <name type="common">Methylobacterium dichloromethanicum</name>
    <name type="synonym">Methylobacterium extorquens</name>
    <dbReference type="NCBI Taxonomy" id="408"/>
    <lineage>
        <taxon>Bacteria</taxon>
        <taxon>Pseudomonadati</taxon>
        <taxon>Pseudomonadota</taxon>
        <taxon>Alphaproteobacteria</taxon>
        <taxon>Hyphomicrobiales</taxon>
        <taxon>Methylobacteriaceae</taxon>
        <taxon>Methylorubrum</taxon>
    </lineage>
</organism>
<dbReference type="Proteomes" id="UP000233769">
    <property type="component" value="Chromosome tk0001"/>
</dbReference>
<gene>
    <name evidence="7" type="ORF">TK0001_6139</name>
</gene>
<dbReference type="InterPro" id="IPR050087">
    <property type="entry name" value="AON_synthase_class-II"/>
</dbReference>
<feature type="domain" description="Aminotransferase class I/classII large" evidence="6">
    <location>
        <begin position="6"/>
        <end position="131"/>
    </location>
</feature>
<evidence type="ECO:0000313" key="7">
    <source>
        <dbReference type="EMBL" id="SOR32698.1"/>
    </source>
</evidence>
<evidence type="ECO:0000256" key="4">
    <source>
        <dbReference type="ARBA" id="ARBA00022679"/>
    </source>
</evidence>
<evidence type="ECO:0000256" key="2">
    <source>
        <dbReference type="ARBA" id="ARBA00008392"/>
    </source>
</evidence>
<dbReference type="GO" id="GO:0030170">
    <property type="term" value="F:pyridoxal phosphate binding"/>
    <property type="evidence" value="ECO:0007669"/>
    <property type="project" value="InterPro"/>
</dbReference>
<protein>
    <recommendedName>
        <fullName evidence="3">8-amino-7-oxononanoate synthase</fullName>
    </recommendedName>
    <alternativeName>
        <fullName evidence="5">Alpha-oxoamine synthase</fullName>
    </alternativeName>
</protein>
<comment type="similarity">
    <text evidence="2">Belongs to the class-II pyridoxal-phosphate-dependent aminotransferase family.</text>
</comment>
<evidence type="ECO:0000256" key="3">
    <source>
        <dbReference type="ARBA" id="ARBA00016004"/>
    </source>
</evidence>
<dbReference type="Pfam" id="PF00155">
    <property type="entry name" value="Aminotran_1_2"/>
    <property type="match status" value="1"/>
</dbReference>
<keyword evidence="4 7" id="KW-0808">Transferase</keyword>
<dbReference type="SUPFAM" id="SSF53383">
    <property type="entry name" value="PLP-dependent transferases"/>
    <property type="match status" value="1"/>
</dbReference>
<dbReference type="InterPro" id="IPR015421">
    <property type="entry name" value="PyrdxlP-dep_Trfase_major"/>
</dbReference>
<dbReference type="Gene3D" id="3.40.640.10">
    <property type="entry name" value="Type I PLP-dependent aspartate aminotransferase-like (Major domain)"/>
    <property type="match status" value="1"/>
</dbReference>
<accession>A0A2N9AZH4</accession>
<proteinExistence type="inferred from homology"/>
<keyword evidence="7" id="KW-0012">Acyltransferase</keyword>
<dbReference type="AlphaFoldDB" id="A0A2N9AZH4"/>
<dbReference type="InterPro" id="IPR004839">
    <property type="entry name" value="Aminotransferase_I/II_large"/>
</dbReference>
<dbReference type="GO" id="GO:0016746">
    <property type="term" value="F:acyltransferase activity"/>
    <property type="evidence" value="ECO:0007669"/>
    <property type="project" value="UniProtKB-KW"/>
</dbReference>
<dbReference type="PANTHER" id="PTHR13693:SF102">
    <property type="entry name" value="2-AMINO-3-KETOBUTYRATE COENZYME A LIGASE, MITOCHONDRIAL"/>
    <property type="match status" value="1"/>
</dbReference>
<dbReference type="PANTHER" id="PTHR13693">
    <property type="entry name" value="CLASS II AMINOTRANSFERASE/8-AMINO-7-OXONONANOATE SYNTHASE"/>
    <property type="match status" value="1"/>
</dbReference>
<name>A0A2N9AZH4_METEX</name>
<evidence type="ECO:0000313" key="8">
    <source>
        <dbReference type="Proteomes" id="UP000233769"/>
    </source>
</evidence>
<evidence type="ECO:0000256" key="1">
    <source>
        <dbReference type="ARBA" id="ARBA00001933"/>
    </source>
</evidence>
<evidence type="ECO:0000256" key="5">
    <source>
        <dbReference type="ARBA" id="ARBA00031658"/>
    </source>
</evidence>
<reference evidence="8" key="1">
    <citation type="submission" date="2017-10" db="EMBL/GenBank/DDBJ databases">
        <authorList>
            <person name="Regsiter A."/>
            <person name="William W."/>
        </authorList>
    </citation>
    <scope>NUCLEOTIDE SEQUENCE [LARGE SCALE GENOMIC DNA]</scope>
</reference>
<comment type="cofactor">
    <cofactor evidence="1">
        <name>pyridoxal 5'-phosphate</name>
        <dbReference type="ChEBI" id="CHEBI:597326"/>
    </cofactor>
</comment>
<dbReference type="InterPro" id="IPR015424">
    <property type="entry name" value="PyrdxlP-dep_Trfase"/>
</dbReference>
<dbReference type="EMBL" id="LT962688">
    <property type="protein sequence ID" value="SOR32698.1"/>
    <property type="molecule type" value="Genomic_DNA"/>
</dbReference>
<sequence>MHEAFDRYGAGAGGTRNISCTAYEHVLLERDLADLHGKEAALLFTSGYISNLAALSVFGQVLPDSMILSDAGNHNSMIEGIRRAGTEKAIFPHNDAAALDRLLSRYEPDRPKIVAFESVYSMDGGLAPIAEMSIAR</sequence>